<keyword evidence="3" id="KW-0378">Hydrolase</keyword>
<feature type="region of interest" description="Disordered" evidence="1">
    <location>
        <begin position="1"/>
        <end position="20"/>
    </location>
</feature>
<dbReference type="GO" id="GO:0016787">
    <property type="term" value="F:hydrolase activity"/>
    <property type="evidence" value="ECO:0007669"/>
    <property type="project" value="UniProtKB-KW"/>
</dbReference>
<sequence>MTPRTPSGRSSGRAAAGPGSEHWQRNLVLGIAGAAAGAAVAGGAAAAEVARRRRVVSKRGAGDVAVPGSLRSPALTVVADDGVPLHVEVDEFEPSEGAAGRSEPPLTVVWVHGYALTSDCWHFQRAAYRGLVRSVFYDQRSHGRSGRSSPENATIEQCAHDLLTVLDQVATGTPVVLVGHSMGGMTIAALAEEHPELFGTRIVGVGLVATAADKLDMGRMFLPAVPARLGGELTRRVMRGVGAGHKAVDLVRDLGGTLSEQTAKYFAFGRDVPRAYLDFAWSMLSTTPTRVLVDFFPSLDGLDKLHAVEVMGHVPVSIVCGTKDRLTKISHSRTLHARISGSRLLEVAGAGHLVMIESHGQVNAEIDQLLAAATETVEGA</sequence>
<dbReference type="InterPro" id="IPR000073">
    <property type="entry name" value="AB_hydrolase_1"/>
</dbReference>
<keyword evidence="4" id="KW-1185">Reference proteome</keyword>
<dbReference type="Proteomes" id="UP001139485">
    <property type="component" value="Unassembled WGS sequence"/>
</dbReference>
<accession>A0A9X2D5W9</accession>
<evidence type="ECO:0000313" key="3">
    <source>
        <dbReference type="EMBL" id="MCM0619977.1"/>
    </source>
</evidence>
<dbReference type="RefSeq" id="WP_250826684.1">
    <property type="nucleotide sequence ID" value="NZ_JAMOIL010000007.1"/>
</dbReference>
<dbReference type="Pfam" id="PF12697">
    <property type="entry name" value="Abhydrolase_6"/>
    <property type="match status" value="1"/>
</dbReference>
<proteinExistence type="predicted"/>
<dbReference type="PANTHER" id="PTHR43433">
    <property type="entry name" value="HYDROLASE, ALPHA/BETA FOLD FAMILY PROTEIN"/>
    <property type="match status" value="1"/>
</dbReference>
<dbReference type="EMBL" id="JAMOIL010000007">
    <property type="protein sequence ID" value="MCM0619977.1"/>
    <property type="molecule type" value="Genomic_DNA"/>
</dbReference>
<dbReference type="InterPro" id="IPR029058">
    <property type="entry name" value="AB_hydrolase_fold"/>
</dbReference>
<evidence type="ECO:0000259" key="2">
    <source>
        <dbReference type="Pfam" id="PF12697"/>
    </source>
</evidence>
<feature type="domain" description="AB hydrolase-1" evidence="2">
    <location>
        <begin position="108"/>
        <end position="364"/>
    </location>
</feature>
<organism evidence="3 4">
    <name type="scientific">Nocardioides bruguierae</name>
    <dbReference type="NCBI Taxonomy" id="2945102"/>
    <lineage>
        <taxon>Bacteria</taxon>
        <taxon>Bacillati</taxon>
        <taxon>Actinomycetota</taxon>
        <taxon>Actinomycetes</taxon>
        <taxon>Propionibacteriales</taxon>
        <taxon>Nocardioidaceae</taxon>
        <taxon>Nocardioides</taxon>
    </lineage>
</organism>
<dbReference type="SUPFAM" id="SSF53474">
    <property type="entry name" value="alpha/beta-Hydrolases"/>
    <property type="match status" value="1"/>
</dbReference>
<gene>
    <name evidence="3" type="ORF">M8330_06670</name>
</gene>
<comment type="caution">
    <text evidence="3">The sequence shown here is derived from an EMBL/GenBank/DDBJ whole genome shotgun (WGS) entry which is preliminary data.</text>
</comment>
<evidence type="ECO:0000256" key="1">
    <source>
        <dbReference type="SAM" id="MobiDB-lite"/>
    </source>
</evidence>
<reference evidence="3" key="1">
    <citation type="submission" date="2022-05" db="EMBL/GenBank/DDBJ databases">
        <authorList>
            <person name="Tuo L."/>
        </authorList>
    </citation>
    <scope>NUCLEOTIDE SEQUENCE</scope>
    <source>
        <strain evidence="3">BSK12Z-4</strain>
    </source>
</reference>
<dbReference type="Gene3D" id="3.40.50.1820">
    <property type="entry name" value="alpha/beta hydrolase"/>
    <property type="match status" value="1"/>
</dbReference>
<dbReference type="InterPro" id="IPR050471">
    <property type="entry name" value="AB_hydrolase"/>
</dbReference>
<name>A0A9X2D5W9_9ACTN</name>
<evidence type="ECO:0000313" key="4">
    <source>
        <dbReference type="Proteomes" id="UP001139485"/>
    </source>
</evidence>
<dbReference type="PANTHER" id="PTHR43433:SF1">
    <property type="entry name" value="BLL5160 PROTEIN"/>
    <property type="match status" value="1"/>
</dbReference>
<dbReference type="AlphaFoldDB" id="A0A9X2D5W9"/>
<protein>
    <submittedName>
        <fullName evidence="3">Alpha/beta hydrolase</fullName>
    </submittedName>
</protein>